<keyword evidence="1" id="KW-0732">Signal</keyword>
<name>A0A923E9Y4_CLOTT</name>
<dbReference type="Pfam" id="PF16472">
    <property type="entry name" value="DUF5050"/>
    <property type="match status" value="1"/>
</dbReference>
<feature type="domain" description="Prolow-density lipoprotein receptor-related protein 1-like beta-propeller" evidence="3">
    <location>
        <begin position="234"/>
        <end position="513"/>
    </location>
</feature>
<evidence type="ECO:0000256" key="1">
    <source>
        <dbReference type="SAM" id="SignalP"/>
    </source>
</evidence>
<dbReference type="SUPFAM" id="SSF69304">
    <property type="entry name" value="Tricorn protease N-terminal domain"/>
    <property type="match status" value="1"/>
</dbReference>
<accession>A0A923E9Y4</accession>
<feature type="chain" id="PRO_5037274382" evidence="1">
    <location>
        <begin position="24"/>
        <end position="1616"/>
    </location>
</feature>
<keyword evidence="5" id="KW-1185">Reference proteome</keyword>
<dbReference type="InterPro" id="IPR018247">
    <property type="entry name" value="EF_Hand_1_Ca_BS"/>
</dbReference>
<dbReference type="InterPro" id="IPR053369">
    <property type="entry name" value="SrfA-induced_signal"/>
</dbReference>
<sequence length="1616" mass="172937">MKKTKMMVVTAGIVFGAGSSVQAKLPANSIIVGSNVYSAGYLSNPNNLAMVNDQLMNSLGLIYFVDDSGKAKDVFTGSVVEDTQLVQKVGNTLTYYTAVGTMQKIVTDSNNEFTDPTNMNTDTFAIINVSYNPLTTGLNMYNVKITRIEGVSNAAYFKIGDSSITPIKDIVRYFGGATSGGSLLSIYASDGLTEIANGYANIKQNSNIGGEENVSVILTPTAVQDPTDKTTHGNTAINISNNGFAAIDKNNKWIYYQNTGDKDKLYKRSVTGVEDYVISNDSAGFINVVGDWVYYSNYDDNGKIYKIRNDGTQKQKISEDMASSLNVVGDKIYYINNSDRGRIYIIDSQGRRQLISDSAKFLSVGDNFLFYVNTSDGNKLYSYDLLSNRKSKISDINTAFISASGDYLIFYTGKDGKLYRSTNSLMLNPVPIPLITNIPQKGGKGSGDMKGVADTATSICAVDDNNIYYRSHADGGKIYKLDNTGNGYKVVDAPADYINIVGDSLYYTKSGKAYVIPKDSDGTVKGTPIKKPKLNEKVVKVEPFDTFTTSDITKFNFPERVSAIMSDGTIRELVVDWDKSIPKPKKGVYNFTGSILGYGTKVTMSVALDSGTLNAERDVVVTNEIGSKDTVKVTGAAAKLNPGDIINVYNELGDEKPIKTAAVDKNGNALVSGLNLNPDGGVIYVSITRKDKAEGSKITVAVPAEAPTGFSVEAQTEQITGLKPNKQYKVYINDLSTDGSIPDLPLDFISVTSDDKGVITVSGMKSKITSNKDNKQMLRVVAVGNKDSMPSSPIEISKAKVPDYVSIDLMLGRIVGTSAQMQYRYKDSEEWKDCQPGITGISMTMSLQVQVKVKAVGPVMESDVAKFGLFPMPQINGIENGKIYAVSSFPDVTWSQDNSSSGIKCTATLTKDGSTTNLLSDTNADGKIDGIDLKKKIQDNGNGEYVFTVTATKTDSNMTPSTATNSKSIKFTVNSSVPGKAEVTMTEKPGTKKVSPTDPDTYYQATPGWTDLAGIYSKATLKMTKTASGTDGNVTYTAVANPAEVSFIRGNTITQNGEYELKVITTSKENGAENIVTEIFRVDNINKAVSPDVVGVTEGGVYKDIKTGITITDKANCKTTATIMRDGYTTPYKSGDELTVNGKYVLILNTVNEINGQPLEKKIAFTIEDTGNVSSDVQNVIVNNNPSGDDTIVVNDTIPFGSTIKVYSASGRLMASQTNNGPAGSVTVTIPGGIPASDAYVYVTRTDSGKEESNKKKVDVDLVPSIKSVSPTILKEADTNDGTVSGTIVVEIQNGTVQGNVNGPITVTPTNLPAGLTYSAVKLDDTHIGITISGKATNHTNANDTDELSFAISADQVGGSNTQVLNTGHLTIDFNDQAELKASPTTLTEAASNDGTVTGDIIIEVKNGTFVDPSITDTNTDSTSYVRAANLPSGLHYKMSKVDNTHLKISISGKTTAHENANDVNNLVFTIDKSKIIGTNQDLNTENIIIDFKDKSAISYSANTFSEATTNDGAINNNTPITIVLSGDTLTGNNNEDFVATGKVSVSNCPDGLITKVVRTSSNTLSVTLVNKAANHTSANNVNNLTITFTNSAFTNEPASQIIDSTKSDLKINFTD</sequence>
<evidence type="ECO:0000313" key="5">
    <source>
        <dbReference type="Proteomes" id="UP000563151"/>
    </source>
</evidence>
<dbReference type="PANTHER" id="PTHR32256">
    <property type="match status" value="1"/>
</dbReference>
<evidence type="ECO:0000259" key="3">
    <source>
        <dbReference type="Pfam" id="PF16472"/>
    </source>
</evidence>
<dbReference type="InterPro" id="IPR011081">
    <property type="entry name" value="Big_4"/>
</dbReference>
<evidence type="ECO:0000259" key="2">
    <source>
        <dbReference type="Pfam" id="PF07532"/>
    </source>
</evidence>
<dbReference type="RefSeq" id="WP_173680468.1">
    <property type="nucleotide sequence ID" value="NZ_JAAZWO010000004.1"/>
</dbReference>
<dbReference type="InterPro" id="IPR032485">
    <property type="entry name" value="LRP1-like_beta_prop"/>
</dbReference>
<dbReference type="PANTHER" id="PTHR32256:SF17">
    <property type="entry name" value="EGF-LIKE DOMAIN-CONTAINING PROTEIN"/>
    <property type="match status" value="1"/>
</dbReference>
<protein>
    <submittedName>
        <fullName evidence="4">DUF5050 domain-containing protein</fullName>
    </submittedName>
</protein>
<feature type="signal peptide" evidence="1">
    <location>
        <begin position="1"/>
        <end position="23"/>
    </location>
</feature>
<dbReference type="Pfam" id="PF07532">
    <property type="entry name" value="Big_4"/>
    <property type="match status" value="1"/>
</dbReference>
<proteinExistence type="predicted"/>
<gene>
    <name evidence="4" type="ORF">HGG79_04915</name>
</gene>
<evidence type="ECO:0000313" key="4">
    <source>
        <dbReference type="EMBL" id="MBC2397124.1"/>
    </source>
</evidence>
<comment type="caution">
    <text evidence="4">The sequence shown here is derived from an EMBL/GenBank/DDBJ whole genome shotgun (WGS) entry which is preliminary data.</text>
</comment>
<organism evidence="4 5">
    <name type="scientific">Clostridium tetanomorphum</name>
    <dbReference type="NCBI Taxonomy" id="1553"/>
    <lineage>
        <taxon>Bacteria</taxon>
        <taxon>Bacillati</taxon>
        <taxon>Bacillota</taxon>
        <taxon>Clostridia</taxon>
        <taxon>Eubacteriales</taxon>
        <taxon>Clostridiaceae</taxon>
        <taxon>Clostridium</taxon>
    </lineage>
</organism>
<dbReference type="EMBL" id="JAAZWO010000004">
    <property type="protein sequence ID" value="MBC2397124.1"/>
    <property type="molecule type" value="Genomic_DNA"/>
</dbReference>
<reference evidence="4 5" key="1">
    <citation type="submission" date="2020-04" db="EMBL/GenBank/DDBJ databases">
        <title>Genomic insights into acetone-butanol-ethanol (ABE) fermentation by sequencing solventogenic clostridia strains.</title>
        <authorList>
            <person name="Brown S."/>
        </authorList>
    </citation>
    <scope>NUCLEOTIDE SEQUENCE [LARGE SCALE GENOMIC DNA]</scope>
    <source>
        <strain evidence="4 5">DJ011</strain>
    </source>
</reference>
<feature type="domain" description="Bacterial Ig-like" evidence="2">
    <location>
        <begin position="551"/>
        <end position="598"/>
    </location>
</feature>
<dbReference type="PROSITE" id="PS00018">
    <property type="entry name" value="EF_HAND_1"/>
    <property type="match status" value="1"/>
</dbReference>
<dbReference type="Proteomes" id="UP000563151">
    <property type="component" value="Unassembled WGS sequence"/>
</dbReference>